<dbReference type="AlphaFoldDB" id="A0A1B1S1H2"/>
<feature type="domain" description="TRAP C4-dicarboxylate transport system permease DctM subunit" evidence="8">
    <location>
        <begin position="8"/>
        <end position="416"/>
    </location>
</feature>
<evidence type="ECO:0000256" key="6">
    <source>
        <dbReference type="ARBA" id="ARBA00023136"/>
    </source>
</evidence>
<feature type="transmembrane region" description="Helical" evidence="7">
    <location>
        <begin position="6"/>
        <end position="35"/>
    </location>
</feature>
<proteinExistence type="predicted"/>
<feature type="transmembrane region" description="Helical" evidence="7">
    <location>
        <begin position="397"/>
        <end position="422"/>
    </location>
</feature>
<dbReference type="Pfam" id="PF06808">
    <property type="entry name" value="DctM"/>
    <property type="match status" value="1"/>
</dbReference>
<feature type="transmembrane region" description="Helical" evidence="7">
    <location>
        <begin position="242"/>
        <end position="258"/>
    </location>
</feature>
<keyword evidence="5 7" id="KW-1133">Transmembrane helix</keyword>
<evidence type="ECO:0000259" key="8">
    <source>
        <dbReference type="Pfam" id="PF06808"/>
    </source>
</evidence>
<dbReference type="Proteomes" id="UP000053354">
    <property type="component" value="Chromosome"/>
</dbReference>
<dbReference type="InterPro" id="IPR010656">
    <property type="entry name" value="DctM"/>
</dbReference>
<evidence type="ECO:0000256" key="5">
    <source>
        <dbReference type="ARBA" id="ARBA00022989"/>
    </source>
</evidence>
<dbReference type="GO" id="GO:0022857">
    <property type="term" value="F:transmembrane transporter activity"/>
    <property type="evidence" value="ECO:0007669"/>
    <property type="project" value="TreeGrafter"/>
</dbReference>
<dbReference type="EMBL" id="CP016540">
    <property type="protein sequence ID" value="ANU27047.1"/>
    <property type="molecule type" value="Genomic_DNA"/>
</dbReference>
<dbReference type="RefSeq" id="WP_049693744.1">
    <property type="nucleotide sequence ID" value="NZ_CP016540.2"/>
</dbReference>
<keyword evidence="6 7" id="KW-0472">Membrane</keyword>
<dbReference type="OrthoDB" id="9785600at2"/>
<keyword evidence="10" id="KW-1185">Reference proteome</keyword>
<organism evidence="9 10">
    <name type="scientific">Planococcus versutus</name>
    <dbReference type="NCBI Taxonomy" id="1302659"/>
    <lineage>
        <taxon>Bacteria</taxon>
        <taxon>Bacillati</taxon>
        <taxon>Bacillota</taxon>
        <taxon>Bacilli</taxon>
        <taxon>Bacillales</taxon>
        <taxon>Caryophanaceae</taxon>
        <taxon>Planococcus</taxon>
    </lineage>
</organism>
<feature type="transmembrane region" description="Helical" evidence="7">
    <location>
        <begin position="270"/>
        <end position="295"/>
    </location>
</feature>
<evidence type="ECO:0000313" key="9">
    <source>
        <dbReference type="EMBL" id="ANU27047.1"/>
    </source>
</evidence>
<gene>
    <name evidence="9" type="ORF">I858_008595</name>
</gene>
<dbReference type="NCBIfam" id="TIGR00786">
    <property type="entry name" value="dctM"/>
    <property type="match status" value="1"/>
</dbReference>
<evidence type="ECO:0000256" key="4">
    <source>
        <dbReference type="ARBA" id="ARBA00022692"/>
    </source>
</evidence>
<evidence type="ECO:0000256" key="7">
    <source>
        <dbReference type="SAM" id="Phobius"/>
    </source>
</evidence>
<dbReference type="PANTHER" id="PTHR33362">
    <property type="entry name" value="SIALIC ACID TRAP TRANSPORTER PERMEASE PROTEIN SIAT-RELATED"/>
    <property type="match status" value="1"/>
</dbReference>
<dbReference type="KEGG" id="pll:I858_008595"/>
<reference evidence="9" key="1">
    <citation type="submission" date="2016-10" db="EMBL/GenBank/DDBJ databases">
        <authorList>
            <person name="See-Too W.S."/>
        </authorList>
    </citation>
    <scope>NUCLEOTIDE SEQUENCE</scope>
    <source>
        <strain evidence="9">L10.15</strain>
    </source>
</reference>
<feature type="transmembrane region" description="Helical" evidence="7">
    <location>
        <begin position="136"/>
        <end position="160"/>
    </location>
</feature>
<feature type="transmembrane region" description="Helical" evidence="7">
    <location>
        <begin position="315"/>
        <end position="345"/>
    </location>
</feature>
<feature type="transmembrane region" description="Helical" evidence="7">
    <location>
        <begin position="56"/>
        <end position="76"/>
    </location>
</feature>
<feature type="transmembrane region" description="Helical" evidence="7">
    <location>
        <begin position="357"/>
        <end position="377"/>
    </location>
</feature>
<feature type="transmembrane region" description="Helical" evidence="7">
    <location>
        <begin position="96"/>
        <end position="124"/>
    </location>
</feature>
<feature type="transmembrane region" description="Helical" evidence="7">
    <location>
        <begin position="172"/>
        <end position="193"/>
    </location>
</feature>
<keyword evidence="3" id="KW-0997">Cell inner membrane</keyword>
<feature type="transmembrane region" description="Helical" evidence="7">
    <location>
        <begin position="214"/>
        <end position="236"/>
    </location>
</feature>
<evidence type="ECO:0000256" key="2">
    <source>
        <dbReference type="ARBA" id="ARBA00022475"/>
    </source>
</evidence>
<dbReference type="InterPro" id="IPR004681">
    <property type="entry name" value="TRAP_DctM"/>
</dbReference>
<dbReference type="PIRSF" id="PIRSF006066">
    <property type="entry name" value="HI0050"/>
    <property type="match status" value="1"/>
</dbReference>
<keyword evidence="4 7" id="KW-0812">Transmembrane</keyword>
<evidence type="ECO:0000256" key="1">
    <source>
        <dbReference type="ARBA" id="ARBA00004429"/>
    </source>
</evidence>
<dbReference type="PANTHER" id="PTHR33362:SF3">
    <property type="entry name" value="SIALIC ACID TRAP TRANSPORTER PERMEASE PROTEIN SIAT"/>
    <property type="match status" value="1"/>
</dbReference>
<sequence>MSTGIILFGTLIILLLISVPVGFALIISSLLTILLADISLPFSLLTQVLITANDSFPLMAIPFFILAGVLMGRGGVSERLLNIASSFVGHYRGGFAVAAILTAMFFSAISGSGPATVAAIGAIMIPAMVKRGYKKLFATALIAASGTIGIVIPPSIPLVIYGVSSGTSIGDLFIAGIIPGTLMGLSLMIWAVLHARKENYQTDPRATWKERLHAINRGKGAILMPVVILGGIYGGIFTPTEAAVVAVVYGLVLSFFFYRELTWKETISIIYDSAITTGSIMLIVAAAAIFGRILALEQIPNAVAEGIMGLTTNPIIFLLLVNILLIVIGTFMETIAAVIILTPILLPLSVEMGIDPIHFGIIMIVNLSLGFITPPLGLNLFIASGISGLKIEALSKAILPAFIALIVTLLFITYVSDLSLLLL</sequence>
<evidence type="ECO:0000313" key="10">
    <source>
        <dbReference type="Proteomes" id="UP000053354"/>
    </source>
</evidence>
<comment type="subcellular location">
    <subcellularLocation>
        <location evidence="1">Cell inner membrane</location>
        <topology evidence="1">Multi-pass membrane protein</topology>
    </subcellularLocation>
</comment>
<protein>
    <submittedName>
        <fullName evidence="9">C4-dicarboxylate ABC transporter permease</fullName>
    </submittedName>
</protein>
<name>A0A1B1S1H2_9BACL</name>
<keyword evidence="2" id="KW-1003">Cell membrane</keyword>
<dbReference type="GO" id="GO:0005886">
    <property type="term" value="C:plasma membrane"/>
    <property type="evidence" value="ECO:0007669"/>
    <property type="project" value="UniProtKB-SubCell"/>
</dbReference>
<accession>A0A1B1S1H2</accession>
<evidence type="ECO:0000256" key="3">
    <source>
        <dbReference type="ARBA" id="ARBA00022519"/>
    </source>
</evidence>
<dbReference type="STRING" id="1302659.I858_008595"/>